<feature type="domain" description="F-box" evidence="1">
    <location>
        <begin position="23"/>
        <end position="63"/>
    </location>
</feature>
<dbReference type="GO" id="GO:0031398">
    <property type="term" value="P:positive regulation of protein ubiquitination"/>
    <property type="evidence" value="ECO:0007669"/>
    <property type="project" value="TreeGrafter"/>
</dbReference>
<dbReference type="Proteomes" id="UP000006514">
    <property type="component" value="Unassembled WGS sequence"/>
</dbReference>
<protein>
    <recommendedName>
        <fullName evidence="1">F-box domain-containing protein</fullName>
    </recommendedName>
</protein>
<dbReference type="InterPro" id="IPR001810">
    <property type="entry name" value="F-box_dom"/>
</dbReference>
<keyword evidence="3" id="KW-1185">Reference proteome</keyword>
<dbReference type="Pfam" id="PF12937">
    <property type="entry name" value="F-box-like"/>
    <property type="match status" value="1"/>
</dbReference>
<dbReference type="InterPro" id="IPR036047">
    <property type="entry name" value="F-box-like_dom_sf"/>
</dbReference>
<reference evidence="3" key="1">
    <citation type="journal article" date="2012" name="Science">
        <title>The Paleozoic origin of enzymatic lignin decomposition reconstructed from 31 fungal genomes.</title>
        <authorList>
            <person name="Floudas D."/>
            <person name="Binder M."/>
            <person name="Riley R."/>
            <person name="Barry K."/>
            <person name="Blanchette R.A."/>
            <person name="Henrissat B."/>
            <person name="Martinez A.T."/>
            <person name="Otillar R."/>
            <person name="Spatafora J.W."/>
            <person name="Yadav J.S."/>
            <person name="Aerts A."/>
            <person name="Benoit I."/>
            <person name="Boyd A."/>
            <person name="Carlson A."/>
            <person name="Copeland A."/>
            <person name="Coutinho P.M."/>
            <person name="de Vries R.P."/>
            <person name="Ferreira P."/>
            <person name="Findley K."/>
            <person name="Foster B."/>
            <person name="Gaskell J."/>
            <person name="Glotzer D."/>
            <person name="Gorecki P."/>
            <person name="Heitman J."/>
            <person name="Hesse C."/>
            <person name="Hori C."/>
            <person name="Igarashi K."/>
            <person name="Jurgens J.A."/>
            <person name="Kallen N."/>
            <person name="Kersten P."/>
            <person name="Kohler A."/>
            <person name="Kuees U."/>
            <person name="Kumar T.K.A."/>
            <person name="Kuo A."/>
            <person name="LaButti K."/>
            <person name="Larrondo L.F."/>
            <person name="Lindquist E."/>
            <person name="Ling A."/>
            <person name="Lombard V."/>
            <person name="Lucas S."/>
            <person name="Lundell T."/>
            <person name="Martin R."/>
            <person name="McLaughlin D.J."/>
            <person name="Morgenstern I."/>
            <person name="Morin E."/>
            <person name="Murat C."/>
            <person name="Nagy L.G."/>
            <person name="Nolan M."/>
            <person name="Ohm R.A."/>
            <person name="Patyshakuliyeva A."/>
            <person name="Rokas A."/>
            <person name="Ruiz-Duenas F.J."/>
            <person name="Sabat G."/>
            <person name="Salamov A."/>
            <person name="Samejima M."/>
            <person name="Schmutz J."/>
            <person name="Slot J.C."/>
            <person name="St John F."/>
            <person name="Stenlid J."/>
            <person name="Sun H."/>
            <person name="Sun S."/>
            <person name="Syed K."/>
            <person name="Tsang A."/>
            <person name="Wiebenga A."/>
            <person name="Young D."/>
            <person name="Pisabarro A."/>
            <person name="Eastwood D.C."/>
            <person name="Martin F."/>
            <person name="Cullen D."/>
            <person name="Grigoriev I.V."/>
            <person name="Hibbett D.S."/>
        </authorList>
    </citation>
    <scope>NUCLEOTIDE SEQUENCE [LARGE SCALE GENOMIC DNA]</scope>
    <source>
        <strain evidence="3">TFB10046</strain>
    </source>
</reference>
<dbReference type="KEGG" id="adl:AURDEDRAFT_175727"/>
<accession>J0D7W5</accession>
<sequence length="469" mass="52940">MAQLTDVFESDASSARKLGPDALLEELLTAIADFLEWPELVRMARVCHAWRHAILNCAALWTRLDLYDIGNRALVLLPELLPLSGNHPFDLRVRIINETTRNNVHELCLLLQPQLHRLRALTLRSRRRSNLAPLFELLLRPAPILLHLDVALDSRDHDTSRPYDVTFASVPNLRSVNWGSLNLPEFQSRLFDVTSLRIYVTPFITVRVFSLFSRATTLCLDGFRMTSGVQTLPPEHPLESLELRVHPDGKYDFSLQDLLQLDLGRIMSLHLRCYTTAVLISACQDPEWQLNSLTIEYDEEIQASLTRRNSHSVCRMTGLTSSNATQSARRLMNETAWLSGLASLTLSAARPYLLLPRGRLPALREFSLLCGTPSHWTTQARSLLESDTLNVRGTLDAPHLRVIRLLARTDNNNTVVPPGSLARFISQHVRVSGDRVPLLKISVFLRFSDDAVGMAALRATVDTIEDWLD</sequence>
<dbReference type="AlphaFoldDB" id="J0D7W5"/>
<gene>
    <name evidence="2" type="ORF">AURDEDRAFT_175727</name>
</gene>
<proteinExistence type="predicted"/>
<dbReference type="EMBL" id="JH687900">
    <property type="protein sequence ID" value="EJD35197.1"/>
    <property type="molecule type" value="Genomic_DNA"/>
</dbReference>
<evidence type="ECO:0000313" key="2">
    <source>
        <dbReference type="EMBL" id="EJD35197.1"/>
    </source>
</evidence>
<name>J0D7W5_AURST</name>
<dbReference type="PANTHER" id="PTHR20933">
    <property type="entry name" value="F-BOX ONLY PROTEIN 33"/>
    <property type="match status" value="1"/>
</dbReference>
<dbReference type="InParanoid" id="J0D7W5"/>
<dbReference type="SMART" id="SM00256">
    <property type="entry name" value="FBOX"/>
    <property type="match status" value="1"/>
</dbReference>
<evidence type="ECO:0000259" key="1">
    <source>
        <dbReference type="SMART" id="SM00256"/>
    </source>
</evidence>
<dbReference type="SUPFAM" id="SSF81383">
    <property type="entry name" value="F-box domain"/>
    <property type="match status" value="1"/>
</dbReference>
<dbReference type="Gene3D" id="1.20.1280.50">
    <property type="match status" value="1"/>
</dbReference>
<organism evidence="2 3">
    <name type="scientific">Auricularia subglabra (strain TFB-10046 / SS5)</name>
    <name type="common">White-rot fungus</name>
    <name type="synonym">Auricularia delicata (strain TFB10046)</name>
    <dbReference type="NCBI Taxonomy" id="717982"/>
    <lineage>
        <taxon>Eukaryota</taxon>
        <taxon>Fungi</taxon>
        <taxon>Dikarya</taxon>
        <taxon>Basidiomycota</taxon>
        <taxon>Agaricomycotina</taxon>
        <taxon>Agaricomycetes</taxon>
        <taxon>Auriculariales</taxon>
        <taxon>Auriculariaceae</taxon>
        <taxon>Auricularia</taxon>
    </lineage>
</organism>
<evidence type="ECO:0000313" key="3">
    <source>
        <dbReference type="Proteomes" id="UP000006514"/>
    </source>
</evidence>
<dbReference type="PANTHER" id="PTHR20933:SF4">
    <property type="entry name" value="F-BOX INVOLVED IN POLYQ PATHOGENESIS, ISOFORM A"/>
    <property type="match status" value="1"/>
</dbReference>